<dbReference type="AlphaFoldDB" id="A0ABD0RSC9"/>
<dbReference type="Gene3D" id="2.120.10.80">
    <property type="entry name" value="Kelch-type beta propeller"/>
    <property type="match status" value="1"/>
</dbReference>
<proteinExistence type="predicted"/>
<keyword evidence="3" id="KW-1185">Reference proteome</keyword>
<evidence type="ECO:0000313" key="3">
    <source>
        <dbReference type="Proteomes" id="UP001529510"/>
    </source>
</evidence>
<evidence type="ECO:0000256" key="1">
    <source>
        <dbReference type="ARBA" id="ARBA00022441"/>
    </source>
</evidence>
<reference evidence="2 3" key="1">
    <citation type="submission" date="2024-05" db="EMBL/GenBank/DDBJ databases">
        <title>Genome sequencing and assembly of Indian major carp, Cirrhinus mrigala (Hamilton, 1822).</title>
        <authorList>
            <person name="Mohindra V."/>
            <person name="Chowdhury L.M."/>
            <person name="Lal K."/>
            <person name="Jena J.K."/>
        </authorList>
    </citation>
    <scope>NUCLEOTIDE SEQUENCE [LARGE SCALE GENOMIC DNA]</scope>
    <source>
        <strain evidence="2">CM1030</strain>
        <tissue evidence="2">Blood</tissue>
    </source>
</reference>
<dbReference type="EMBL" id="JAMKFB020000002">
    <property type="protein sequence ID" value="KAL0201246.1"/>
    <property type="molecule type" value="Genomic_DNA"/>
</dbReference>
<sequence length="54" mass="6302">MDNYLYAIGGYDGQTQLKTTERYNVTRDMWEPMASMNQCRSAHGVTVYQCKIYV</sequence>
<dbReference type="Proteomes" id="UP001529510">
    <property type="component" value="Unassembled WGS sequence"/>
</dbReference>
<keyword evidence="1" id="KW-0880">Kelch repeat</keyword>
<accession>A0ABD0RSC9</accession>
<evidence type="ECO:0008006" key="4">
    <source>
        <dbReference type="Google" id="ProtNLM"/>
    </source>
</evidence>
<feature type="non-terminal residue" evidence="2">
    <location>
        <position position="54"/>
    </location>
</feature>
<organism evidence="2 3">
    <name type="scientific">Cirrhinus mrigala</name>
    <name type="common">Mrigala</name>
    <dbReference type="NCBI Taxonomy" id="683832"/>
    <lineage>
        <taxon>Eukaryota</taxon>
        <taxon>Metazoa</taxon>
        <taxon>Chordata</taxon>
        <taxon>Craniata</taxon>
        <taxon>Vertebrata</taxon>
        <taxon>Euteleostomi</taxon>
        <taxon>Actinopterygii</taxon>
        <taxon>Neopterygii</taxon>
        <taxon>Teleostei</taxon>
        <taxon>Ostariophysi</taxon>
        <taxon>Cypriniformes</taxon>
        <taxon>Cyprinidae</taxon>
        <taxon>Labeoninae</taxon>
        <taxon>Labeonini</taxon>
        <taxon>Cirrhinus</taxon>
    </lineage>
</organism>
<protein>
    <recommendedName>
        <fullName evidence="4">Kelch-like protein 10</fullName>
    </recommendedName>
</protein>
<dbReference type="SMART" id="SM00612">
    <property type="entry name" value="Kelch"/>
    <property type="match status" value="1"/>
</dbReference>
<evidence type="ECO:0000313" key="2">
    <source>
        <dbReference type="EMBL" id="KAL0201246.1"/>
    </source>
</evidence>
<comment type="caution">
    <text evidence="2">The sequence shown here is derived from an EMBL/GenBank/DDBJ whole genome shotgun (WGS) entry which is preliminary data.</text>
</comment>
<dbReference type="InterPro" id="IPR006652">
    <property type="entry name" value="Kelch_1"/>
</dbReference>
<name>A0ABD0RSC9_CIRMR</name>
<gene>
    <name evidence="2" type="ORF">M9458_004433</name>
</gene>
<dbReference type="Pfam" id="PF01344">
    <property type="entry name" value="Kelch_1"/>
    <property type="match status" value="1"/>
</dbReference>
<dbReference type="InterPro" id="IPR015915">
    <property type="entry name" value="Kelch-typ_b-propeller"/>
</dbReference>
<dbReference type="SUPFAM" id="SSF117281">
    <property type="entry name" value="Kelch motif"/>
    <property type="match status" value="1"/>
</dbReference>